<dbReference type="CDD" id="cd04301">
    <property type="entry name" value="NAT_SF"/>
    <property type="match status" value="1"/>
</dbReference>
<dbReference type="EMBL" id="JAPDNS010000002">
    <property type="protein sequence ID" value="MCW3485526.1"/>
    <property type="molecule type" value="Genomic_DNA"/>
</dbReference>
<dbReference type="SUPFAM" id="SSF55729">
    <property type="entry name" value="Acyl-CoA N-acyltransferases (Nat)"/>
    <property type="match status" value="1"/>
</dbReference>
<comment type="caution">
    <text evidence="2">The sequence shown here is derived from an EMBL/GenBank/DDBJ whole genome shotgun (WGS) entry which is preliminary data.</text>
</comment>
<dbReference type="Proteomes" id="UP001207742">
    <property type="component" value="Unassembled WGS sequence"/>
</dbReference>
<proteinExistence type="predicted"/>
<protein>
    <submittedName>
        <fullName evidence="2">GNAT family N-acetyltransferase</fullName>
    </submittedName>
</protein>
<dbReference type="PROSITE" id="PS51186">
    <property type="entry name" value="GNAT"/>
    <property type="match status" value="1"/>
</dbReference>
<name>A0ABT3INQ0_9BACT</name>
<dbReference type="InterPro" id="IPR016181">
    <property type="entry name" value="Acyl_CoA_acyltransferase"/>
</dbReference>
<gene>
    <name evidence="2" type="ORF">OL497_16570</name>
</gene>
<dbReference type="RefSeq" id="WP_264732036.1">
    <property type="nucleotide sequence ID" value="NZ_JAPDNR010000001.1"/>
</dbReference>
<evidence type="ECO:0000313" key="2">
    <source>
        <dbReference type="EMBL" id="MCW3485526.1"/>
    </source>
</evidence>
<evidence type="ECO:0000313" key="3">
    <source>
        <dbReference type="Proteomes" id="UP001207742"/>
    </source>
</evidence>
<sequence>MHTTITYLPAAAGDAEILTDIAFQSKRHWNYPEAWIQLWTESLTITPAYIQQNQVIKIIYADQVVGFYSLEYNGEQLFIDHFWILPSFIGHGLGKEAFADLRHRCIARNETIIKVESDPNADGFYTRMGATKTGIVNTLIEGRTLNIFQFHF</sequence>
<organism evidence="2 3">
    <name type="scientific">Chitinophaga nivalis</name>
    <dbReference type="NCBI Taxonomy" id="2991709"/>
    <lineage>
        <taxon>Bacteria</taxon>
        <taxon>Pseudomonadati</taxon>
        <taxon>Bacteroidota</taxon>
        <taxon>Chitinophagia</taxon>
        <taxon>Chitinophagales</taxon>
        <taxon>Chitinophagaceae</taxon>
        <taxon>Chitinophaga</taxon>
    </lineage>
</organism>
<evidence type="ECO:0000259" key="1">
    <source>
        <dbReference type="PROSITE" id="PS51186"/>
    </source>
</evidence>
<dbReference type="Gene3D" id="3.40.630.30">
    <property type="match status" value="1"/>
</dbReference>
<reference evidence="2 3" key="1">
    <citation type="submission" date="2022-10" db="EMBL/GenBank/DDBJ databases">
        <title>Chitinophaga nivalis PC15 sp. nov., isolated from Pyeongchang county, South Korea.</title>
        <authorList>
            <person name="Trinh H.N."/>
        </authorList>
    </citation>
    <scope>NUCLEOTIDE SEQUENCE [LARGE SCALE GENOMIC DNA]</scope>
    <source>
        <strain evidence="2 3">PC14</strain>
    </source>
</reference>
<keyword evidence="3" id="KW-1185">Reference proteome</keyword>
<dbReference type="InterPro" id="IPR000182">
    <property type="entry name" value="GNAT_dom"/>
</dbReference>
<dbReference type="Pfam" id="PF13673">
    <property type="entry name" value="Acetyltransf_10"/>
    <property type="match status" value="1"/>
</dbReference>
<feature type="domain" description="N-acetyltransferase" evidence="1">
    <location>
        <begin position="5"/>
        <end position="152"/>
    </location>
</feature>
<accession>A0ABT3INQ0</accession>